<evidence type="ECO:0000259" key="18">
    <source>
        <dbReference type="PROSITE" id="PS50113"/>
    </source>
</evidence>
<dbReference type="Gene3D" id="2.60.120.10">
    <property type="entry name" value="Jelly Rolls"/>
    <property type="match status" value="1"/>
</dbReference>
<feature type="transmembrane region" description="Helical" evidence="16">
    <location>
        <begin position="338"/>
        <end position="362"/>
    </location>
</feature>
<dbReference type="InterPro" id="IPR000700">
    <property type="entry name" value="PAS-assoc_C"/>
</dbReference>
<dbReference type="GO" id="GO:0005242">
    <property type="term" value="F:inward rectifier potassium channel activity"/>
    <property type="evidence" value="ECO:0007669"/>
    <property type="project" value="UniProtKB-ARBA"/>
</dbReference>
<feature type="region of interest" description="Disordered" evidence="15">
    <location>
        <begin position="721"/>
        <end position="782"/>
    </location>
</feature>
<dbReference type="CDD" id="cd00038">
    <property type="entry name" value="CAP_ED"/>
    <property type="match status" value="1"/>
</dbReference>
<evidence type="ECO:0000256" key="11">
    <source>
        <dbReference type="ARBA" id="ARBA00023136"/>
    </source>
</evidence>
<evidence type="ECO:0000256" key="9">
    <source>
        <dbReference type="ARBA" id="ARBA00022989"/>
    </source>
</evidence>
<evidence type="ECO:0000256" key="15">
    <source>
        <dbReference type="SAM" id="MobiDB-lite"/>
    </source>
</evidence>
<dbReference type="SUPFAM" id="SSF51206">
    <property type="entry name" value="cAMP-binding domain-like"/>
    <property type="match status" value="1"/>
</dbReference>
<evidence type="ECO:0000256" key="4">
    <source>
        <dbReference type="ARBA" id="ARBA00022538"/>
    </source>
</evidence>
<feature type="domain" description="PAC" evidence="18">
    <location>
        <begin position="72"/>
        <end position="128"/>
    </location>
</feature>
<dbReference type="PROSITE" id="PS50113">
    <property type="entry name" value="PAC"/>
    <property type="match status" value="1"/>
</dbReference>
<keyword evidence="3" id="KW-1003">Cell membrane</keyword>
<evidence type="ECO:0000256" key="10">
    <source>
        <dbReference type="ARBA" id="ARBA00023065"/>
    </source>
</evidence>
<protein>
    <recommendedName>
        <fullName evidence="21">Potassium voltage-gated channel, subfamily H (eag-related), member 3</fullName>
    </recommendedName>
</protein>
<keyword evidence="10" id="KW-0406">Ion transport</keyword>
<dbReference type="InterPro" id="IPR050818">
    <property type="entry name" value="KCNH_animal-type"/>
</dbReference>
<keyword evidence="7" id="KW-0851">Voltage-gated channel</keyword>
<dbReference type="FunFam" id="1.10.1200.260:FF:000002">
    <property type="entry name" value="Potassium voltage-gated channel subfamily H member 8"/>
    <property type="match status" value="1"/>
</dbReference>
<dbReference type="GO" id="GO:0042391">
    <property type="term" value="P:regulation of membrane potential"/>
    <property type="evidence" value="ECO:0007669"/>
    <property type="project" value="TreeGrafter"/>
</dbReference>
<dbReference type="PANTHER" id="PTHR10217">
    <property type="entry name" value="VOLTAGE AND LIGAND GATED POTASSIUM CHANNEL"/>
    <property type="match status" value="1"/>
</dbReference>
<dbReference type="InterPro" id="IPR018490">
    <property type="entry name" value="cNMP-bd_dom_sf"/>
</dbReference>
<evidence type="ECO:0000256" key="13">
    <source>
        <dbReference type="ARBA" id="ARBA00023303"/>
    </source>
</evidence>
<accession>A0A3B4AUE4</accession>
<dbReference type="InterPro" id="IPR003950">
    <property type="entry name" value="K_chnl_volt-dep_ELK"/>
</dbReference>
<dbReference type="Gene3D" id="1.10.287.70">
    <property type="match status" value="1"/>
</dbReference>
<keyword evidence="11 16" id="KW-0472">Membrane</keyword>
<keyword evidence="6" id="KW-0631">Potassium channel</keyword>
<feature type="transmembrane region" description="Helical" evidence="16">
    <location>
        <begin position="222"/>
        <end position="241"/>
    </location>
</feature>
<feature type="domain" description="Cyclic nucleotide-binding" evidence="17">
    <location>
        <begin position="531"/>
        <end position="589"/>
    </location>
</feature>
<keyword evidence="5 16" id="KW-0812">Transmembrane</keyword>
<dbReference type="InterPro" id="IPR005821">
    <property type="entry name" value="Ion_trans_dom"/>
</dbReference>
<dbReference type="PANTHER" id="PTHR10217:SF641">
    <property type="entry name" value="POTASSIUM VOLTAGE-GATED CHANNEL SUBFAMILY H MEMBER 3 ISOFORM X1"/>
    <property type="match status" value="1"/>
</dbReference>
<dbReference type="Proteomes" id="UP000261520">
    <property type="component" value="Unplaced"/>
</dbReference>
<sequence>RGGRGARRGRRRGNRDNFVLGNAQVQSLYPIVYCSDGFCELTGFARGELMQKSCMCHFLYGTPRSQEKLMTSAANYQSFSCVLVFPGCKFWCLLDIVPIKNEKSDVVLFLVSHKDITENKNIDHANESETGESDAHRQKHLSLYNSRRMAAAAALPIPQNIQKSRFILLHYGAFKAGWDWLILLATFYVAITVPYNVCFTAVEIREDGVASARNPPTVSDILVEILFIIDIVLNFRTTFVSTSGQVVYDARSICIHYVTSWLFVDLIAALPFDLLYAFNISVSWFIHPSIHFLPLICGRGQQSKQGLPDFPHPRHVFQLLRWERVLQRKLDRYSQYSAVVLTLLMSTFALLAHWMACVWYFIGRSEIESNRWLHELAKRLGTPYFLTPLTSLGGPSVRSSYVTSLYFALSSLTSVGFGNVSANTDSEKIFSICTMLIGALMHAVVFGNVTAIIQRMYSRRSLYHTRTKDLKDFIRVHRLPTALEQRVMECFQTTWAVNNGIDVSELLKDFPDELRADIAMHLNKELLQLPLFESASRGCLRSLSLIIKTSFCAPGEFLIRQGDALQAIYFVCSGSMEVLKDNTVLAILGSDCLTQEEVIKTNACVKALTYCDLQYISLRGLAEVLTLYPDYAQRFVNEIRHDLTYNLRSGNGSSGSSGSSSCGSGSNSGSGNCSSSSSSGGSSCGSGSCSSSSSSGSSCGSCSSSSGGSCCGSGSCSSSSSSGSSCGSCSSSSGGSCCGSGSCSSSGSSCGSCSSSSSSSSSSSGGGGGGDAIWWNISGKAI</sequence>
<dbReference type="PRINTS" id="PR01463">
    <property type="entry name" value="EAGCHANLFMLY"/>
</dbReference>
<dbReference type="AlphaFoldDB" id="A0A3B4AUE4"/>
<evidence type="ECO:0000256" key="6">
    <source>
        <dbReference type="ARBA" id="ARBA00022826"/>
    </source>
</evidence>
<dbReference type="Gene3D" id="1.10.1200.260">
    <property type="match status" value="1"/>
</dbReference>
<keyword evidence="8" id="KW-0630">Potassium</keyword>
<dbReference type="PRINTS" id="PR01465">
    <property type="entry name" value="ELKCHANNEL"/>
</dbReference>
<dbReference type="GO" id="GO:0005886">
    <property type="term" value="C:plasma membrane"/>
    <property type="evidence" value="ECO:0007669"/>
    <property type="project" value="UniProtKB-SubCell"/>
</dbReference>
<dbReference type="InterPro" id="IPR000014">
    <property type="entry name" value="PAS"/>
</dbReference>
<dbReference type="Pfam" id="PF13426">
    <property type="entry name" value="PAS_9"/>
    <property type="match status" value="1"/>
</dbReference>
<evidence type="ECO:0000256" key="1">
    <source>
        <dbReference type="ARBA" id="ARBA00004651"/>
    </source>
</evidence>
<dbReference type="GO" id="GO:0034702">
    <property type="term" value="C:monoatomic ion channel complex"/>
    <property type="evidence" value="ECO:0007669"/>
    <property type="project" value="UniProtKB-KW"/>
</dbReference>
<name>A0A3B4AUE4_9GOBI</name>
<keyword evidence="13" id="KW-0407">Ion channel</keyword>
<evidence type="ECO:0000256" key="14">
    <source>
        <dbReference type="ARBA" id="ARBA00034430"/>
    </source>
</evidence>
<comment type="catalytic activity">
    <reaction evidence="14">
        <text>K(+)(in) = K(+)(out)</text>
        <dbReference type="Rhea" id="RHEA:29463"/>
        <dbReference type="ChEBI" id="CHEBI:29103"/>
    </reaction>
</comment>
<dbReference type="SMART" id="SM00100">
    <property type="entry name" value="cNMP"/>
    <property type="match status" value="1"/>
</dbReference>
<keyword evidence="12" id="KW-0325">Glycoprotein</keyword>
<keyword evidence="9 16" id="KW-1133">Transmembrane helix</keyword>
<feature type="transmembrane region" description="Helical" evidence="16">
    <location>
        <begin position="429"/>
        <end position="453"/>
    </location>
</feature>
<dbReference type="InterPro" id="IPR035965">
    <property type="entry name" value="PAS-like_dom_sf"/>
</dbReference>
<evidence type="ECO:0000313" key="19">
    <source>
        <dbReference type="Ensembl" id="ENSPMGP00000020335.1"/>
    </source>
</evidence>
<comment type="subcellular location">
    <subcellularLocation>
        <location evidence="1">Cell membrane</location>
        <topology evidence="1">Multi-pass membrane protein</topology>
    </subcellularLocation>
</comment>
<evidence type="ECO:0000313" key="20">
    <source>
        <dbReference type="Proteomes" id="UP000261520"/>
    </source>
</evidence>
<evidence type="ECO:0000256" key="3">
    <source>
        <dbReference type="ARBA" id="ARBA00022475"/>
    </source>
</evidence>
<keyword evidence="2" id="KW-0813">Transport</keyword>
<organism evidence="19 20">
    <name type="scientific">Periophthalmus magnuspinnatus</name>
    <dbReference type="NCBI Taxonomy" id="409849"/>
    <lineage>
        <taxon>Eukaryota</taxon>
        <taxon>Metazoa</taxon>
        <taxon>Chordata</taxon>
        <taxon>Craniata</taxon>
        <taxon>Vertebrata</taxon>
        <taxon>Euteleostomi</taxon>
        <taxon>Actinopterygii</taxon>
        <taxon>Neopterygii</taxon>
        <taxon>Teleostei</taxon>
        <taxon>Neoteleostei</taxon>
        <taxon>Acanthomorphata</taxon>
        <taxon>Gobiaria</taxon>
        <taxon>Gobiiformes</taxon>
        <taxon>Gobioidei</taxon>
        <taxon>Gobiidae</taxon>
        <taxon>Oxudercinae</taxon>
        <taxon>Periophthalmus</taxon>
    </lineage>
</organism>
<evidence type="ECO:0008006" key="21">
    <source>
        <dbReference type="Google" id="ProtNLM"/>
    </source>
</evidence>
<feature type="compositionally biased region" description="Low complexity" evidence="15">
    <location>
        <begin position="721"/>
        <end position="763"/>
    </location>
</feature>
<dbReference type="SUPFAM" id="SSF55785">
    <property type="entry name" value="PYP-like sensor domain (PAS domain)"/>
    <property type="match status" value="1"/>
</dbReference>
<dbReference type="CDD" id="cd00130">
    <property type="entry name" value="PAS"/>
    <property type="match status" value="1"/>
</dbReference>
<keyword evidence="4" id="KW-0633">Potassium transport</keyword>
<feature type="transmembrane region" description="Helical" evidence="16">
    <location>
        <begin position="180"/>
        <end position="202"/>
    </location>
</feature>
<evidence type="ECO:0000259" key="17">
    <source>
        <dbReference type="PROSITE" id="PS50042"/>
    </source>
</evidence>
<feature type="transmembrane region" description="Helical" evidence="16">
    <location>
        <begin position="253"/>
        <end position="270"/>
    </location>
</feature>
<keyword evidence="20" id="KW-1185">Reference proteome</keyword>
<dbReference type="Gene3D" id="3.30.450.20">
    <property type="entry name" value="PAS domain"/>
    <property type="match status" value="1"/>
</dbReference>
<dbReference type="Pfam" id="PF00520">
    <property type="entry name" value="Ion_trans"/>
    <property type="match status" value="1"/>
</dbReference>
<evidence type="ECO:0000256" key="7">
    <source>
        <dbReference type="ARBA" id="ARBA00022882"/>
    </source>
</evidence>
<dbReference type="Ensembl" id="ENSPMGT00000021664.1">
    <property type="protein sequence ID" value="ENSPMGP00000020335.1"/>
    <property type="gene ID" value="ENSPMGG00000016195.1"/>
</dbReference>
<dbReference type="InterPro" id="IPR014710">
    <property type="entry name" value="RmlC-like_jellyroll"/>
</dbReference>
<reference evidence="19" key="2">
    <citation type="submission" date="2025-09" db="UniProtKB">
        <authorList>
            <consortium name="Ensembl"/>
        </authorList>
    </citation>
    <scope>IDENTIFICATION</scope>
</reference>
<dbReference type="FunFam" id="2.60.120.10:FF:000061">
    <property type="entry name" value="Potassium voltage-gated channel subfamily H member 3"/>
    <property type="match status" value="1"/>
</dbReference>
<dbReference type="InterPro" id="IPR003938">
    <property type="entry name" value="K_chnl_volt-dep_EAG/ELK/ERG"/>
</dbReference>
<evidence type="ECO:0000256" key="5">
    <source>
        <dbReference type="ARBA" id="ARBA00022692"/>
    </source>
</evidence>
<evidence type="ECO:0000256" key="16">
    <source>
        <dbReference type="SAM" id="Phobius"/>
    </source>
</evidence>
<evidence type="ECO:0000256" key="12">
    <source>
        <dbReference type="ARBA" id="ARBA00023180"/>
    </source>
</evidence>
<evidence type="ECO:0000256" key="8">
    <source>
        <dbReference type="ARBA" id="ARBA00022958"/>
    </source>
</evidence>
<reference evidence="19" key="1">
    <citation type="submission" date="2025-08" db="UniProtKB">
        <authorList>
            <consortium name="Ensembl"/>
        </authorList>
    </citation>
    <scope>IDENTIFICATION</scope>
</reference>
<dbReference type="PROSITE" id="PS50042">
    <property type="entry name" value="CNMP_BINDING_3"/>
    <property type="match status" value="1"/>
</dbReference>
<dbReference type="InterPro" id="IPR000595">
    <property type="entry name" value="cNMP-bd_dom"/>
</dbReference>
<proteinExistence type="predicted"/>
<evidence type="ECO:0000256" key="2">
    <source>
        <dbReference type="ARBA" id="ARBA00022448"/>
    </source>
</evidence>
<dbReference type="SUPFAM" id="SSF81324">
    <property type="entry name" value="Voltage-gated potassium channels"/>
    <property type="match status" value="1"/>
</dbReference>